<dbReference type="PANTHER" id="PTHR28009:SF1">
    <property type="entry name" value="PHEROMONE ALPHA FACTOR RECEPTOR"/>
    <property type="match status" value="1"/>
</dbReference>
<dbReference type="AlphaFoldDB" id="A0A0U5CD47"/>
<feature type="transmembrane region" description="Helical" evidence="1">
    <location>
        <begin position="43"/>
        <end position="61"/>
    </location>
</feature>
<proteinExistence type="predicted"/>
<keyword evidence="1" id="KW-0812">Transmembrane</keyword>
<dbReference type="CDD" id="cd14939">
    <property type="entry name" value="7tmD_STE2"/>
    <property type="match status" value="1"/>
</dbReference>
<feature type="transmembrane region" description="Helical" evidence="1">
    <location>
        <begin position="199"/>
        <end position="222"/>
    </location>
</feature>
<evidence type="ECO:0000313" key="3">
    <source>
        <dbReference type="Proteomes" id="UP000054771"/>
    </source>
</evidence>
<dbReference type="InterPro" id="IPR027458">
    <property type="entry name" value="STE2_TM1-TM2_sf"/>
</dbReference>
<dbReference type="InterPro" id="IPR000366">
    <property type="entry name" value="GPCR_STE2"/>
</dbReference>
<dbReference type="PANTHER" id="PTHR28009">
    <property type="entry name" value="PHEROMONE ALPHA FACTOR RECEPTOR"/>
    <property type="match status" value="1"/>
</dbReference>
<keyword evidence="3" id="KW-1185">Reference proteome</keyword>
<dbReference type="GO" id="GO:0004932">
    <property type="term" value="F:mating-type factor pheromone receptor activity"/>
    <property type="evidence" value="ECO:0007669"/>
    <property type="project" value="InterPro"/>
</dbReference>
<gene>
    <name evidence="2" type="ORF">ASPCAL10816</name>
</gene>
<protein>
    <recommendedName>
        <fullName evidence="4">Mating-type alpha-pheromone receptor PreB</fullName>
    </recommendedName>
</protein>
<dbReference type="Proteomes" id="UP000054771">
    <property type="component" value="Unassembled WGS sequence"/>
</dbReference>
<dbReference type="EMBL" id="CDMC01000009">
    <property type="protein sequence ID" value="CEL07660.1"/>
    <property type="molecule type" value="Genomic_DNA"/>
</dbReference>
<dbReference type="OMA" id="VSICYFS"/>
<name>A0A0U5CD47_ASPCI</name>
<feature type="transmembrane region" description="Helical" evidence="1">
    <location>
        <begin position="234"/>
        <end position="257"/>
    </location>
</feature>
<keyword evidence="1" id="KW-1133">Transmembrane helix</keyword>
<dbReference type="GO" id="GO:0000750">
    <property type="term" value="P:pheromone-dependent signal transduction involved in conjugation with cellular fusion"/>
    <property type="evidence" value="ECO:0007669"/>
    <property type="project" value="TreeGrafter"/>
</dbReference>
<dbReference type="Pfam" id="PF02116">
    <property type="entry name" value="STE2"/>
    <property type="match status" value="1"/>
</dbReference>
<dbReference type="PRINTS" id="PR00250">
    <property type="entry name" value="GPCRSTE2"/>
</dbReference>
<dbReference type="GO" id="GO:0038038">
    <property type="term" value="C:G protein-coupled receptor homodimeric complex"/>
    <property type="evidence" value="ECO:0007669"/>
    <property type="project" value="TreeGrafter"/>
</dbReference>
<evidence type="ECO:0000256" key="1">
    <source>
        <dbReference type="SAM" id="Phobius"/>
    </source>
</evidence>
<dbReference type="Gene3D" id="1.10.287.920">
    <property type="entry name" value="Pheromone alpha factor receptor"/>
    <property type="match status" value="1"/>
</dbReference>
<evidence type="ECO:0008006" key="4">
    <source>
        <dbReference type="Google" id="ProtNLM"/>
    </source>
</evidence>
<feature type="transmembrane region" description="Helical" evidence="1">
    <location>
        <begin position="68"/>
        <end position="94"/>
    </location>
</feature>
<dbReference type="OrthoDB" id="5402633at2759"/>
<sequence>MASDFDPWTQNVTFYLANGDPLPVPIQAVDDFAQYPVRICINYGAQLGATVVLLVILLLLTKSEKRRSYVFCLNCLALLLNFARLLCQIIFFTSPFTHPYAYFSGDYAHVPDSAYANSILSVIFYSILLTLIEASLVLQVQAVCVNLRRMYRHTLLGVSIIVALVPIAFRYWYAVENIKSIIGAVTTQPVNWIESISQISITVSICCFCAVFVTKLAFAIRLRRKLGITDFGPMKVIFIMGCQTMVIPAIFSIIHYSTDVPELSSNVISLVTLSLPLSSIWAGTTLNKANAMSAYGRNIWQILSFSGSKGTRQGSCTSASVTGAKQCTKCYSDSDPLTEKGKSTTASTASDAKYGIAVAHDISVESVRRDSFGEV</sequence>
<dbReference type="STRING" id="454130.A0A0U5CD47"/>
<accession>A0A0U5CD47</accession>
<feature type="transmembrane region" description="Helical" evidence="1">
    <location>
        <begin position="263"/>
        <end position="283"/>
    </location>
</feature>
<organism evidence="2 3">
    <name type="scientific">Aspergillus calidoustus</name>
    <dbReference type="NCBI Taxonomy" id="454130"/>
    <lineage>
        <taxon>Eukaryota</taxon>
        <taxon>Fungi</taxon>
        <taxon>Dikarya</taxon>
        <taxon>Ascomycota</taxon>
        <taxon>Pezizomycotina</taxon>
        <taxon>Eurotiomycetes</taxon>
        <taxon>Eurotiomycetidae</taxon>
        <taxon>Eurotiales</taxon>
        <taxon>Aspergillaceae</taxon>
        <taxon>Aspergillus</taxon>
        <taxon>Aspergillus subgen. Nidulantes</taxon>
    </lineage>
</organism>
<evidence type="ECO:0000313" key="2">
    <source>
        <dbReference type="EMBL" id="CEL07660.1"/>
    </source>
</evidence>
<feature type="transmembrane region" description="Helical" evidence="1">
    <location>
        <begin position="114"/>
        <end position="138"/>
    </location>
</feature>
<keyword evidence="1" id="KW-0472">Membrane</keyword>
<reference evidence="3" key="1">
    <citation type="journal article" date="2016" name="Genome Announc.">
        <title>Draft genome sequences of fungus Aspergillus calidoustus.</title>
        <authorList>
            <person name="Horn F."/>
            <person name="Linde J."/>
            <person name="Mattern D.J."/>
            <person name="Walther G."/>
            <person name="Guthke R."/>
            <person name="Scherlach K."/>
            <person name="Martin K."/>
            <person name="Brakhage A.A."/>
            <person name="Petzke L."/>
            <person name="Valiante V."/>
        </authorList>
    </citation>
    <scope>NUCLEOTIDE SEQUENCE [LARGE SCALE GENOMIC DNA]</scope>
    <source>
        <strain evidence="3">SF006504</strain>
    </source>
</reference>
<feature type="transmembrane region" description="Helical" evidence="1">
    <location>
        <begin position="150"/>
        <end position="173"/>
    </location>
</feature>